<accession>A0A8H5B1H8</accession>
<protein>
    <submittedName>
        <fullName evidence="1">Uncharacterized protein</fullName>
    </submittedName>
</protein>
<gene>
    <name evidence="1" type="ORF">D9758_018571</name>
</gene>
<keyword evidence="2" id="KW-1185">Reference proteome</keyword>
<evidence type="ECO:0000313" key="2">
    <source>
        <dbReference type="Proteomes" id="UP000559256"/>
    </source>
</evidence>
<sequence length="112" mass="12514">MGLDIPEDHEAQKVPIYFAVYELLTPEAWGPPDVNPIQMANLPALLHRHPRPLLALIPGSFIVHFEPAKTCIWTNYKTGITVNTSHFNGFTSSNLSFLVSDTLLHSFMGRSL</sequence>
<dbReference type="AlphaFoldDB" id="A0A8H5B1H8"/>
<evidence type="ECO:0000313" key="1">
    <source>
        <dbReference type="EMBL" id="KAF5314808.1"/>
    </source>
</evidence>
<organism evidence="1 2">
    <name type="scientific">Tetrapyrgos nigripes</name>
    <dbReference type="NCBI Taxonomy" id="182062"/>
    <lineage>
        <taxon>Eukaryota</taxon>
        <taxon>Fungi</taxon>
        <taxon>Dikarya</taxon>
        <taxon>Basidiomycota</taxon>
        <taxon>Agaricomycotina</taxon>
        <taxon>Agaricomycetes</taxon>
        <taxon>Agaricomycetidae</taxon>
        <taxon>Agaricales</taxon>
        <taxon>Marasmiineae</taxon>
        <taxon>Marasmiaceae</taxon>
        <taxon>Tetrapyrgos</taxon>
    </lineage>
</organism>
<reference evidence="1 2" key="1">
    <citation type="journal article" date="2020" name="ISME J.">
        <title>Uncovering the hidden diversity of litter-decomposition mechanisms in mushroom-forming fungi.</title>
        <authorList>
            <person name="Floudas D."/>
            <person name="Bentzer J."/>
            <person name="Ahren D."/>
            <person name="Johansson T."/>
            <person name="Persson P."/>
            <person name="Tunlid A."/>
        </authorList>
    </citation>
    <scope>NUCLEOTIDE SEQUENCE [LARGE SCALE GENOMIC DNA]</scope>
    <source>
        <strain evidence="1 2">CBS 291.85</strain>
    </source>
</reference>
<name>A0A8H5B1H8_9AGAR</name>
<comment type="caution">
    <text evidence="1">The sequence shown here is derived from an EMBL/GenBank/DDBJ whole genome shotgun (WGS) entry which is preliminary data.</text>
</comment>
<dbReference type="EMBL" id="JAACJM010000498">
    <property type="protein sequence ID" value="KAF5314808.1"/>
    <property type="molecule type" value="Genomic_DNA"/>
</dbReference>
<dbReference type="Proteomes" id="UP000559256">
    <property type="component" value="Unassembled WGS sequence"/>
</dbReference>
<proteinExistence type="predicted"/>